<dbReference type="SUPFAM" id="SSF55729">
    <property type="entry name" value="Acyl-CoA N-acyltransferases (Nat)"/>
    <property type="match status" value="1"/>
</dbReference>
<protein>
    <recommendedName>
        <fullName evidence="4">N-acetyltransferase domain-containing protein</fullName>
    </recommendedName>
</protein>
<evidence type="ECO:0000313" key="3">
    <source>
        <dbReference type="Proteomes" id="UP000019473"/>
    </source>
</evidence>
<feature type="compositionally biased region" description="Basic and acidic residues" evidence="1">
    <location>
        <begin position="90"/>
        <end position="108"/>
    </location>
</feature>
<feature type="compositionally biased region" description="Low complexity" evidence="1">
    <location>
        <begin position="1"/>
        <end position="23"/>
    </location>
</feature>
<dbReference type="eggNOG" id="ENOG502SDQB">
    <property type="taxonomic scope" value="Eukaryota"/>
</dbReference>
<name>W9VG16_9EURO</name>
<comment type="caution">
    <text evidence="2">The sequence shown here is derived from an EMBL/GenBank/DDBJ whole genome shotgun (WGS) entry which is preliminary data.</text>
</comment>
<feature type="region of interest" description="Disordered" evidence="1">
    <location>
        <begin position="1"/>
        <end position="27"/>
    </location>
</feature>
<dbReference type="Gene3D" id="3.40.630.30">
    <property type="match status" value="1"/>
</dbReference>
<dbReference type="InterPro" id="IPR016181">
    <property type="entry name" value="Acyl_CoA_acyltransferase"/>
</dbReference>
<feature type="region of interest" description="Disordered" evidence="1">
    <location>
        <begin position="82"/>
        <end position="108"/>
    </location>
</feature>
<dbReference type="EMBL" id="AMGW01000007">
    <property type="protein sequence ID" value="EXJ54577.1"/>
    <property type="molecule type" value="Genomic_DNA"/>
</dbReference>
<feature type="region of interest" description="Disordered" evidence="1">
    <location>
        <begin position="163"/>
        <end position="185"/>
    </location>
</feature>
<dbReference type="InterPro" id="IPR053225">
    <property type="entry name" value="Acyl-CoA_N-acyltransferase"/>
</dbReference>
<dbReference type="PANTHER" id="PTHR20958">
    <property type="entry name" value="GLYCINE N-ACYLTRANSFERASE-LIKE PROTEIN"/>
    <property type="match status" value="1"/>
</dbReference>
<dbReference type="HOGENOM" id="CLU_030809_0_0_1"/>
<dbReference type="RefSeq" id="XP_007762092.1">
    <property type="nucleotide sequence ID" value="XM_007763902.1"/>
</dbReference>
<evidence type="ECO:0000313" key="2">
    <source>
        <dbReference type="EMBL" id="EXJ54577.1"/>
    </source>
</evidence>
<feature type="compositionally biased region" description="Low complexity" evidence="1">
    <location>
        <begin position="163"/>
        <end position="175"/>
    </location>
</feature>
<sequence>MAQTQTQNKKQTQTPTSPSTPTSHVSIQSRALNEHQITLLVRKLECHLPCSIPLLRRIQSHLQRECASTTARIFVAAVRGDHNASASTRSDPEPPEHEHEHEHEHERVHQWDLDLGAWLNLEPQSQSPDTDTPDPWIAAHIDLVNAGQTQVWVFGSWEAASSTSGNEAASSSSTDTDTDPHPHPHALLHKGLLNALFTYISRHLIPLLPTNPPEEWLSLAATGKYLSRPYSRDKVLFGAVSDKLWHLFPEGARTRTDAGYWKYLFRRDTSSSPTSSTAPLPPGYRFGAMQDAHLQLVLDRTPIPRTLGTLRQLVSIGVFHEEGTVPVGWGFLGKDASLSSLHTEVEHRGRGLAVSLGAELWRRQQEQLQSGQGGKADRAERGGGAVDEVAQEANKTSTSTPPPWWGHADVSQHNGASRRVMEKLGGRPAWMVMWTEMDMRVLLALEE</sequence>
<dbReference type="Proteomes" id="UP000019473">
    <property type="component" value="Unassembled WGS sequence"/>
</dbReference>
<proteinExistence type="predicted"/>
<evidence type="ECO:0000256" key="1">
    <source>
        <dbReference type="SAM" id="MobiDB-lite"/>
    </source>
</evidence>
<dbReference type="STRING" id="1182544.W9VG16"/>
<dbReference type="PANTHER" id="PTHR20958:SF6">
    <property type="entry name" value="GLYCINE N-ACYLTRANSFERASE-LIKE PROTEIN"/>
    <property type="match status" value="1"/>
</dbReference>
<evidence type="ECO:0008006" key="4">
    <source>
        <dbReference type="Google" id="ProtNLM"/>
    </source>
</evidence>
<dbReference type="AlphaFoldDB" id="W9VG16"/>
<accession>W9VG16</accession>
<feature type="region of interest" description="Disordered" evidence="1">
    <location>
        <begin position="365"/>
        <end position="411"/>
    </location>
</feature>
<organism evidence="2 3">
    <name type="scientific">Cladophialophora yegresii CBS 114405</name>
    <dbReference type="NCBI Taxonomy" id="1182544"/>
    <lineage>
        <taxon>Eukaryota</taxon>
        <taxon>Fungi</taxon>
        <taxon>Dikarya</taxon>
        <taxon>Ascomycota</taxon>
        <taxon>Pezizomycotina</taxon>
        <taxon>Eurotiomycetes</taxon>
        <taxon>Chaetothyriomycetidae</taxon>
        <taxon>Chaetothyriales</taxon>
        <taxon>Herpotrichiellaceae</taxon>
        <taxon>Cladophialophora</taxon>
    </lineage>
</organism>
<reference evidence="2 3" key="1">
    <citation type="submission" date="2013-03" db="EMBL/GenBank/DDBJ databases">
        <title>The Genome Sequence of Cladophialophora yegresii CBS 114405.</title>
        <authorList>
            <consortium name="The Broad Institute Genomics Platform"/>
            <person name="Cuomo C."/>
            <person name="de Hoog S."/>
            <person name="Gorbushina A."/>
            <person name="Walker B."/>
            <person name="Young S.K."/>
            <person name="Zeng Q."/>
            <person name="Gargeya S."/>
            <person name="Fitzgerald M."/>
            <person name="Haas B."/>
            <person name="Abouelleil A."/>
            <person name="Allen A.W."/>
            <person name="Alvarado L."/>
            <person name="Arachchi H.M."/>
            <person name="Berlin A.M."/>
            <person name="Chapman S.B."/>
            <person name="Gainer-Dewar J."/>
            <person name="Goldberg J."/>
            <person name="Griggs A."/>
            <person name="Gujja S."/>
            <person name="Hansen M."/>
            <person name="Howarth C."/>
            <person name="Imamovic A."/>
            <person name="Ireland A."/>
            <person name="Larimer J."/>
            <person name="McCowan C."/>
            <person name="Murphy C."/>
            <person name="Pearson M."/>
            <person name="Poon T.W."/>
            <person name="Priest M."/>
            <person name="Roberts A."/>
            <person name="Saif S."/>
            <person name="Shea T."/>
            <person name="Sisk P."/>
            <person name="Sykes S."/>
            <person name="Wortman J."/>
            <person name="Nusbaum C."/>
            <person name="Birren B."/>
        </authorList>
    </citation>
    <scope>NUCLEOTIDE SEQUENCE [LARGE SCALE GENOMIC DNA]</scope>
    <source>
        <strain evidence="2 3">CBS 114405</strain>
    </source>
</reference>
<gene>
    <name evidence="2" type="ORF">A1O7_09918</name>
</gene>
<dbReference type="GeneID" id="19184477"/>
<dbReference type="VEuPathDB" id="FungiDB:A1O7_09918"/>
<dbReference type="OrthoDB" id="61870at2759"/>
<keyword evidence="3" id="KW-1185">Reference proteome</keyword>